<dbReference type="PANTHER" id="PTHR34069:SF2">
    <property type="entry name" value="BETA-KETOACYL-[ACYL-CARRIER-PROTEIN] SYNTHASE III"/>
    <property type="match status" value="1"/>
</dbReference>
<dbReference type="Proteomes" id="UP001440612">
    <property type="component" value="Chromosome"/>
</dbReference>
<dbReference type="RefSeq" id="WP_341366062.1">
    <property type="nucleotide sequence ID" value="NZ_CP150951.2"/>
</dbReference>
<evidence type="ECO:0000313" key="5">
    <source>
        <dbReference type="EMBL" id="WZC47942.1"/>
    </source>
</evidence>
<dbReference type="InterPro" id="IPR013747">
    <property type="entry name" value="ACP_syn_III_C"/>
</dbReference>
<feature type="domain" description="Beta-ketoacyl-[acyl-carrier-protein] synthase III C-terminal" evidence="3">
    <location>
        <begin position="235"/>
        <end position="321"/>
    </location>
</feature>
<dbReference type="InterPro" id="IPR013751">
    <property type="entry name" value="ACP_syn_III_N"/>
</dbReference>
<keyword evidence="2" id="KW-0012">Acyltransferase</keyword>
<dbReference type="EMBL" id="CP150951">
    <property type="protein sequence ID" value="WZC47942.1"/>
    <property type="molecule type" value="Genomic_DNA"/>
</dbReference>
<name>A0ABZ2V0G3_9RHOB</name>
<proteinExistence type="predicted"/>
<evidence type="ECO:0000256" key="2">
    <source>
        <dbReference type="ARBA" id="ARBA00023315"/>
    </source>
</evidence>
<organism evidence="5 6">
    <name type="scientific">Yoonia phaeophyticola</name>
    <dbReference type="NCBI Taxonomy" id="3137369"/>
    <lineage>
        <taxon>Bacteria</taxon>
        <taxon>Pseudomonadati</taxon>
        <taxon>Pseudomonadota</taxon>
        <taxon>Alphaproteobacteria</taxon>
        <taxon>Rhodobacterales</taxon>
        <taxon>Paracoccaceae</taxon>
        <taxon>Yoonia</taxon>
    </lineage>
</organism>
<accession>A0ABZ2V0G3</accession>
<dbReference type="CDD" id="cd00830">
    <property type="entry name" value="KAS_III"/>
    <property type="match status" value="1"/>
</dbReference>
<evidence type="ECO:0000259" key="4">
    <source>
        <dbReference type="Pfam" id="PF08545"/>
    </source>
</evidence>
<dbReference type="Pfam" id="PF08541">
    <property type="entry name" value="ACP_syn_III_C"/>
    <property type="match status" value="1"/>
</dbReference>
<feature type="domain" description="Beta-ketoacyl-[acyl-carrier-protein] synthase III N-terminal" evidence="4">
    <location>
        <begin position="106"/>
        <end position="170"/>
    </location>
</feature>
<dbReference type="SUPFAM" id="SSF53901">
    <property type="entry name" value="Thiolase-like"/>
    <property type="match status" value="1"/>
</dbReference>
<protein>
    <submittedName>
        <fullName evidence="5">3-oxoacyl-ACP synthase III family protein</fullName>
    </submittedName>
</protein>
<dbReference type="Pfam" id="PF08545">
    <property type="entry name" value="ACP_syn_III"/>
    <property type="match status" value="1"/>
</dbReference>
<evidence type="ECO:0000256" key="1">
    <source>
        <dbReference type="ARBA" id="ARBA00022679"/>
    </source>
</evidence>
<evidence type="ECO:0000259" key="3">
    <source>
        <dbReference type="Pfam" id="PF08541"/>
    </source>
</evidence>
<sequence>MKIAGIGSYLPRQILSAEALDQRHDLPPGSVFRATGVQTRHYCASDEDQISMGAAAAMAALDDADVQVSDIDLVIAAQAVPYQPIPATAPAYMRALEMPPGQAFGLDLNSTCLSFLSAMEHAAALLQQGRYRRALIVTSEVASRALPWPDKPQVAGLFGDGAAAMVLTDGGVLPVMRFATYPAHYDACGIGAGGTRFDFHTAPADFAAHAMFDMEGKTLFRLTATHFVPFVDALLDDAGWHRDEIDLIIPHQASPAGLSHIVRQCGFDPAKVIDISRDKGNQIAASIPIALAQVWPGLKPGAKLLFLGTSAGVSFGGAAVTL</sequence>
<evidence type="ECO:0000313" key="6">
    <source>
        <dbReference type="Proteomes" id="UP001440612"/>
    </source>
</evidence>
<dbReference type="InterPro" id="IPR016039">
    <property type="entry name" value="Thiolase-like"/>
</dbReference>
<reference evidence="6" key="1">
    <citation type="submission" date="2024-04" db="EMBL/GenBank/DDBJ databases">
        <title>Phylogenomic analyses of a clade within the roseobacter group suggest taxonomic reassignments of species of the genera Aestuariivita, Citreicella, Loktanella, Nautella, Pelagibaca, Ruegeria, Thalassobius, Thiobacimonas and Tropicibacter, and the proposal o.</title>
        <authorList>
            <person name="Jeon C.O."/>
        </authorList>
    </citation>
    <scope>NUCLEOTIDE SEQUENCE [LARGE SCALE GENOMIC DNA]</scope>
    <source>
        <strain evidence="6">BS5-3</strain>
    </source>
</reference>
<keyword evidence="1" id="KW-0808">Transferase</keyword>
<dbReference type="Gene3D" id="3.40.47.10">
    <property type="match status" value="1"/>
</dbReference>
<keyword evidence="6" id="KW-1185">Reference proteome</keyword>
<dbReference type="PANTHER" id="PTHR34069">
    <property type="entry name" value="3-OXOACYL-[ACYL-CARRIER-PROTEIN] SYNTHASE 3"/>
    <property type="match status" value="1"/>
</dbReference>
<gene>
    <name evidence="5" type="ORF">AABB29_13735</name>
</gene>